<dbReference type="NCBIfam" id="TIGR00710">
    <property type="entry name" value="efflux_Bcr_CflA"/>
    <property type="match status" value="1"/>
</dbReference>
<keyword evidence="3 8" id="KW-0813">Transport</keyword>
<evidence type="ECO:0000313" key="11">
    <source>
        <dbReference type="Proteomes" id="UP000198854"/>
    </source>
</evidence>
<dbReference type="AlphaFoldDB" id="A0A1G8GJN0"/>
<feature type="domain" description="Major facilitator superfamily (MFS) profile" evidence="9">
    <location>
        <begin position="20"/>
        <end position="399"/>
    </location>
</feature>
<dbReference type="SUPFAM" id="SSF103473">
    <property type="entry name" value="MFS general substrate transporter"/>
    <property type="match status" value="1"/>
</dbReference>
<comment type="subcellular location">
    <subcellularLocation>
        <location evidence="8">Cell inner membrane</location>
        <topology evidence="8">Multi-pass membrane protein</topology>
    </subcellularLocation>
    <subcellularLocation>
        <location evidence="1">Cell membrane</location>
        <topology evidence="1">Multi-pass membrane protein</topology>
    </subcellularLocation>
</comment>
<sequence length="399" mass="42578">MSQPSIVTSTLRQSSPSAILTWVLGALSVFAPFSTDMYLSGFVDIAHDFDTDIASVQLTLSTFFFGLAVGQLFYGPIIDRYGRKKPLLFGIALFVVSSILIVWAPNIEVFIGLRLLQAIGGCSGMIISRAIIQDLYHEREAAKALSLMMVVQTVGPITAPVVGAYLLVLGGWQAVFYFLIGFGLVCALLTTHKVPESLPVEARQKQGIGEQLGVFKGFILNRRFIAPTLAGAMSNAVMFCFISGSPFVLMQLFGLSQQAYGWMFSATALGMVVTSQANRMLLKRFTAGSLFQASIVISLVASVALVLLRNTESLWLFMIPLAICVSMVPMVCANSMAIAMSQSGSGAGTASSLIGVTQFAMAGAVSALVGALHNGTSLPMCGMILACTLLAFIINRFSR</sequence>
<dbReference type="CDD" id="cd17320">
    <property type="entry name" value="MFS_MdfA_MDR_like"/>
    <property type="match status" value="1"/>
</dbReference>
<feature type="transmembrane region" description="Helical" evidence="8">
    <location>
        <begin position="86"/>
        <end position="105"/>
    </location>
</feature>
<feature type="transmembrane region" description="Helical" evidence="8">
    <location>
        <begin position="224"/>
        <end position="253"/>
    </location>
</feature>
<comment type="similarity">
    <text evidence="2 8">Belongs to the major facilitator superfamily. Bcr/CmlA family.</text>
</comment>
<proteinExistence type="inferred from homology"/>
<keyword evidence="5 8" id="KW-0812">Transmembrane</keyword>
<evidence type="ECO:0000256" key="6">
    <source>
        <dbReference type="ARBA" id="ARBA00022989"/>
    </source>
</evidence>
<gene>
    <name evidence="10" type="ORF">SAMN04488136_13822</name>
</gene>
<organism evidence="10 11">
    <name type="scientific">Vibrio xiamenensis</name>
    <dbReference type="NCBI Taxonomy" id="861298"/>
    <lineage>
        <taxon>Bacteria</taxon>
        <taxon>Pseudomonadati</taxon>
        <taxon>Pseudomonadota</taxon>
        <taxon>Gammaproteobacteria</taxon>
        <taxon>Vibrionales</taxon>
        <taxon>Vibrionaceae</taxon>
        <taxon>Vibrio</taxon>
    </lineage>
</organism>
<feature type="transmembrane region" description="Helical" evidence="8">
    <location>
        <begin position="111"/>
        <end position="132"/>
    </location>
</feature>
<evidence type="ECO:0000256" key="1">
    <source>
        <dbReference type="ARBA" id="ARBA00004651"/>
    </source>
</evidence>
<evidence type="ECO:0000256" key="3">
    <source>
        <dbReference type="ARBA" id="ARBA00022448"/>
    </source>
</evidence>
<evidence type="ECO:0000256" key="7">
    <source>
        <dbReference type="ARBA" id="ARBA00023136"/>
    </source>
</evidence>
<dbReference type="PROSITE" id="PS50850">
    <property type="entry name" value="MFS"/>
    <property type="match status" value="1"/>
</dbReference>
<feature type="transmembrane region" description="Helical" evidence="8">
    <location>
        <begin position="53"/>
        <end position="74"/>
    </location>
</feature>
<keyword evidence="11" id="KW-1185">Reference proteome</keyword>
<keyword evidence="7 8" id="KW-0472">Membrane</keyword>
<feature type="transmembrane region" description="Helical" evidence="8">
    <location>
        <begin position="289"/>
        <end position="308"/>
    </location>
</feature>
<evidence type="ECO:0000259" key="9">
    <source>
        <dbReference type="PROSITE" id="PS50850"/>
    </source>
</evidence>
<dbReference type="PANTHER" id="PTHR23502:SF132">
    <property type="entry name" value="POLYAMINE TRANSPORTER 2-RELATED"/>
    <property type="match status" value="1"/>
</dbReference>
<accession>A0A1G8GJN0</accession>
<dbReference type="Pfam" id="PF07690">
    <property type="entry name" value="MFS_1"/>
    <property type="match status" value="1"/>
</dbReference>
<evidence type="ECO:0000256" key="8">
    <source>
        <dbReference type="RuleBase" id="RU365088"/>
    </source>
</evidence>
<dbReference type="RefSeq" id="WP_093279093.1">
    <property type="nucleotide sequence ID" value="NZ_FNDD01000038.1"/>
</dbReference>
<dbReference type="InterPro" id="IPR011701">
    <property type="entry name" value="MFS"/>
</dbReference>
<evidence type="ECO:0000256" key="2">
    <source>
        <dbReference type="ARBA" id="ARBA00006236"/>
    </source>
</evidence>
<keyword evidence="4" id="KW-1003">Cell membrane</keyword>
<keyword evidence="8" id="KW-0997">Cell inner membrane</keyword>
<name>A0A1G8GJN0_9VIBR</name>
<dbReference type="FunFam" id="1.20.1720.10:FF:000005">
    <property type="entry name" value="Bcr/CflA family efflux transporter"/>
    <property type="match status" value="1"/>
</dbReference>
<dbReference type="EMBL" id="FNDD01000038">
    <property type="protein sequence ID" value="SDH94608.1"/>
    <property type="molecule type" value="Genomic_DNA"/>
</dbReference>
<dbReference type="GO" id="GO:1990961">
    <property type="term" value="P:xenobiotic detoxification by transmembrane export across the plasma membrane"/>
    <property type="evidence" value="ECO:0007669"/>
    <property type="project" value="InterPro"/>
</dbReference>
<feature type="transmembrane region" description="Helical" evidence="8">
    <location>
        <begin position="314"/>
        <end position="338"/>
    </location>
</feature>
<keyword evidence="6 8" id="KW-1133">Transmembrane helix</keyword>
<evidence type="ECO:0000313" key="10">
    <source>
        <dbReference type="EMBL" id="SDH94608.1"/>
    </source>
</evidence>
<feature type="transmembrane region" description="Helical" evidence="8">
    <location>
        <begin position="174"/>
        <end position="191"/>
    </location>
</feature>
<dbReference type="GO" id="GO:0042910">
    <property type="term" value="F:xenobiotic transmembrane transporter activity"/>
    <property type="evidence" value="ECO:0007669"/>
    <property type="project" value="InterPro"/>
</dbReference>
<feature type="transmembrane region" description="Helical" evidence="8">
    <location>
        <begin position="144"/>
        <end position="168"/>
    </location>
</feature>
<protein>
    <recommendedName>
        <fullName evidence="8">Bcr/CflA family efflux transporter</fullName>
    </recommendedName>
</protein>
<dbReference type="InterPro" id="IPR004812">
    <property type="entry name" value="Efflux_drug-R_Bcr/CmlA"/>
</dbReference>
<feature type="transmembrane region" description="Helical" evidence="8">
    <location>
        <begin position="377"/>
        <end position="394"/>
    </location>
</feature>
<evidence type="ECO:0000256" key="4">
    <source>
        <dbReference type="ARBA" id="ARBA00022475"/>
    </source>
</evidence>
<dbReference type="OrthoDB" id="9814303at2"/>
<dbReference type="STRING" id="861298.SAMN04488136_13822"/>
<dbReference type="InterPro" id="IPR020846">
    <property type="entry name" value="MFS_dom"/>
</dbReference>
<feature type="transmembrane region" description="Helical" evidence="8">
    <location>
        <begin position="259"/>
        <end position="277"/>
    </location>
</feature>
<dbReference type="Proteomes" id="UP000198854">
    <property type="component" value="Unassembled WGS sequence"/>
</dbReference>
<dbReference type="GO" id="GO:0005886">
    <property type="term" value="C:plasma membrane"/>
    <property type="evidence" value="ECO:0007669"/>
    <property type="project" value="UniProtKB-SubCell"/>
</dbReference>
<dbReference type="Gene3D" id="1.20.1720.10">
    <property type="entry name" value="Multidrug resistance protein D"/>
    <property type="match status" value="1"/>
</dbReference>
<reference evidence="10 11" key="1">
    <citation type="submission" date="2016-10" db="EMBL/GenBank/DDBJ databases">
        <authorList>
            <person name="de Groot N.N."/>
        </authorList>
    </citation>
    <scope>NUCLEOTIDE SEQUENCE [LARGE SCALE GENOMIC DNA]</scope>
    <source>
        <strain evidence="10 11">CGMCC 1.10228</strain>
    </source>
</reference>
<evidence type="ECO:0000256" key="5">
    <source>
        <dbReference type="ARBA" id="ARBA00022692"/>
    </source>
</evidence>
<dbReference type="InterPro" id="IPR036259">
    <property type="entry name" value="MFS_trans_sf"/>
</dbReference>
<feature type="transmembrane region" description="Helical" evidence="8">
    <location>
        <begin position="20"/>
        <end position="41"/>
    </location>
</feature>
<feature type="transmembrane region" description="Helical" evidence="8">
    <location>
        <begin position="350"/>
        <end position="371"/>
    </location>
</feature>
<dbReference type="PANTHER" id="PTHR23502">
    <property type="entry name" value="MAJOR FACILITATOR SUPERFAMILY"/>
    <property type="match status" value="1"/>
</dbReference>